<dbReference type="RefSeq" id="WP_208242800.1">
    <property type="nucleotide sequence ID" value="NZ_JAGEPF010000012.1"/>
</dbReference>
<evidence type="ECO:0000313" key="1">
    <source>
        <dbReference type="EMBL" id="MBO2459800.1"/>
    </source>
</evidence>
<keyword evidence="2" id="KW-1185">Reference proteome</keyword>
<comment type="caution">
    <text evidence="1">The sequence shown here is derived from an EMBL/GenBank/DDBJ whole genome shotgun (WGS) entry which is preliminary data.</text>
</comment>
<evidence type="ECO:0008006" key="3">
    <source>
        <dbReference type="Google" id="ProtNLM"/>
    </source>
</evidence>
<reference evidence="1 2" key="1">
    <citation type="submission" date="2021-03" db="EMBL/GenBank/DDBJ databases">
        <title>Actinomadura violae sp. nov., isolated from lichen in Thailand.</title>
        <authorList>
            <person name="Kanchanasin P."/>
            <person name="Saeng-In P."/>
            <person name="Phongsopitanun W."/>
            <person name="Yuki M."/>
            <person name="Kudo T."/>
            <person name="Ohkuma M."/>
            <person name="Tanasupawat S."/>
        </authorList>
    </citation>
    <scope>NUCLEOTIDE SEQUENCE [LARGE SCALE GENOMIC DNA]</scope>
    <source>
        <strain evidence="1 2">LCR2-06</strain>
    </source>
</reference>
<gene>
    <name evidence="1" type="ORF">J4709_19660</name>
</gene>
<sequence>MPPRLDDDTRAAIIADIRAGTKSRNAIARDHGVAPSMVTKLARESGNAEAFDRKPTAQAVKAAAVDAKALRARLIADLYNDAQRFRERSWAEYTQIVTGPTGVELVTTKLPPLRDQQAGYTALAICLDKALKLESINTGDGAEQGKTMIGDLRAALGLAYDAIEAQESQAAQDTDRHSTPTE</sequence>
<protein>
    <recommendedName>
        <fullName evidence="3">Helix-turn-helix DNA binding domain protein</fullName>
    </recommendedName>
</protein>
<name>A0ABS3RSQ9_9ACTN</name>
<dbReference type="EMBL" id="JAGEPF010000012">
    <property type="protein sequence ID" value="MBO2459800.1"/>
    <property type="molecule type" value="Genomic_DNA"/>
</dbReference>
<evidence type="ECO:0000313" key="2">
    <source>
        <dbReference type="Proteomes" id="UP000680206"/>
    </source>
</evidence>
<dbReference type="Proteomes" id="UP000680206">
    <property type="component" value="Unassembled WGS sequence"/>
</dbReference>
<organism evidence="1 2">
    <name type="scientific">Actinomadura violacea</name>
    <dbReference type="NCBI Taxonomy" id="2819934"/>
    <lineage>
        <taxon>Bacteria</taxon>
        <taxon>Bacillati</taxon>
        <taxon>Actinomycetota</taxon>
        <taxon>Actinomycetes</taxon>
        <taxon>Streptosporangiales</taxon>
        <taxon>Thermomonosporaceae</taxon>
        <taxon>Actinomadura</taxon>
    </lineage>
</organism>
<proteinExistence type="predicted"/>
<accession>A0ABS3RSQ9</accession>